<dbReference type="AlphaFoldDB" id="A0AAN9HSK1"/>
<feature type="transmembrane region" description="Helical" evidence="1">
    <location>
        <begin position="37"/>
        <end position="57"/>
    </location>
</feature>
<keyword evidence="1" id="KW-1133">Transmembrane helix</keyword>
<evidence type="ECO:0000256" key="1">
    <source>
        <dbReference type="SAM" id="Phobius"/>
    </source>
</evidence>
<dbReference type="PANTHER" id="PTHR12242:SF10">
    <property type="entry name" value="TRANSMEMBRANE PROTEIN"/>
    <property type="match status" value="1"/>
</dbReference>
<dbReference type="GO" id="GO:0016020">
    <property type="term" value="C:membrane"/>
    <property type="evidence" value="ECO:0007669"/>
    <property type="project" value="TreeGrafter"/>
</dbReference>
<keyword evidence="1" id="KW-0812">Transmembrane</keyword>
<feature type="transmembrane region" description="Helical" evidence="1">
    <location>
        <begin position="63"/>
        <end position="84"/>
    </location>
</feature>
<sequence length="153" mass="16585">MKSRSERGESQREADGSLYDDEAWNTCHRGINPSWILTYKIISFLVLLALIIANVVVDGGGIMYFYTQWTFTLLGSSFSIYGCFLEHNKYGGGIVDGAPLDAEQGNCAASSLDGSSDMLNLPGSPNRESQARKTASAIFAKKANELLPYSGEG</sequence>
<organism evidence="2 3">
    <name type="scientific">Crotalaria pallida</name>
    <name type="common">Smooth rattlebox</name>
    <name type="synonym">Crotalaria striata</name>
    <dbReference type="NCBI Taxonomy" id="3830"/>
    <lineage>
        <taxon>Eukaryota</taxon>
        <taxon>Viridiplantae</taxon>
        <taxon>Streptophyta</taxon>
        <taxon>Embryophyta</taxon>
        <taxon>Tracheophyta</taxon>
        <taxon>Spermatophyta</taxon>
        <taxon>Magnoliopsida</taxon>
        <taxon>eudicotyledons</taxon>
        <taxon>Gunneridae</taxon>
        <taxon>Pentapetalae</taxon>
        <taxon>rosids</taxon>
        <taxon>fabids</taxon>
        <taxon>Fabales</taxon>
        <taxon>Fabaceae</taxon>
        <taxon>Papilionoideae</taxon>
        <taxon>50 kb inversion clade</taxon>
        <taxon>genistoids sensu lato</taxon>
        <taxon>core genistoids</taxon>
        <taxon>Crotalarieae</taxon>
        <taxon>Crotalaria</taxon>
    </lineage>
</organism>
<dbReference type="PANTHER" id="PTHR12242">
    <property type="entry name" value="OS02G0130600 PROTEIN-RELATED"/>
    <property type="match status" value="1"/>
</dbReference>
<protein>
    <submittedName>
        <fullName evidence="2">Uncharacterized protein</fullName>
    </submittedName>
</protein>
<proteinExistence type="predicted"/>
<dbReference type="EMBL" id="JAYWIO010000007">
    <property type="protein sequence ID" value="KAK7250580.1"/>
    <property type="molecule type" value="Genomic_DNA"/>
</dbReference>
<reference evidence="2 3" key="1">
    <citation type="submission" date="2024-01" db="EMBL/GenBank/DDBJ databases">
        <title>The genomes of 5 underutilized Papilionoideae crops provide insights into root nodulation and disease resistanc.</title>
        <authorList>
            <person name="Yuan L."/>
        </authorList>
    </citation>
    <scope>NUCLEOTIDE SEQUENCE [LARGE SCALE GENOMIC DNA]</scope>
    <source>
        <strain evidence="2">ZHUSHIDOU_FW_LH</strain>
        <tissue evidence="2">Leaf</tissue>
    </source>
</reference>
<accession>A0AAN9HSK1</accession>
<evidence type="ECO:0000313" key="2">
    <source>
        <dbReference type="EMBL" id="KAK7250580.1"/>
    </source>
</evidence>
<keyword evidence="1" id="KW-0472">Membrane</keyword>
<comment type="caution">
    <text evidence="2">The sequence shown here is derived from an EMBL/GenBank/DDBJ whole genome shotgun (WGS) entry which is preliminary data.</text>
</comment>
<evidence type="ECO:0000313" key="3">
    <source>
        <dbReference type="Proteomes" id="UP001372338"/>
    </source>
</evidence>
<keyword evidence="3" id="KW-1185">Reference proteome</keyword>
<dbReference type="Proteomes" id="UP001372338">
    <property type="component" value="Unassembled WGS sequence"/>
</dbReference>
<gene>
    <name evidence="2" type="ORF">RIF29_33101</name>
</gene>
<name>A0AAN9HSK1_CROPI</name>